<evidence type="ECO:0000313" key="7">
    <source>
        <dbReference type="Proteomes" id="UP000296049"/>
    </source>
</evidence>
<evidence type="ECO:0000256" key="4">
    <source>
        <dbReference type="ARBA" id="ARBA00022737"/>
    </source>
</evidence>
<dbReference type="InterPro" id="IPR040122">
    <property type="entry name" value="Importin_beta"/>
</dbReference>
<dbReference type="AlphaFoldDB" id="R0KMJ4"/>
<evidence type="ECO:0000256" key="2">
    <source>
        <dbReference type="ARBA" id="ARBA00022448"/>
    </source>
</evidence>
<dbReference type="SUPFAM" id="SSF48371">
    <property type="entry name" value="ARM repeat"/>
    <property type="match status" value="1"/>
</dbReference>
<evidence type="ECO:0000313" key="6">
    <source>
        <dbReference type="EMBL" id="EOA94403.1"/>
    </source>
</evidence>
<protein>
    <submittedName>
        <fullName evidence="6">Transportin-1</fullName>
    </submittedName>
</protein>
<name>R0KMJ4_ANAPL</name>
<dbReference type="GO" id="GO:0006606">
    <property type="term" value="P:protein import into nucleus"/>
    <property type="evidence" value="ECO:0007669"/>
    <property type="project" value="InterPro"/>
</dbReference>
<dbReference type="EMBL" id="KB744786">
    <property type="protein sequence ID" value="EOA94403.1"/>
    <property type="molecule type" value="Genomic_DNA"/>
</dbReference>
<reference evidence="7" key="1">
    <citation type="journal article" date="2013" name="Nat. Genet.">
        <title>The duck genome and transcriptome provide insight into an avian influenza virus reservoir species.</title>
        <authorList>
            <person name="Huang Y."/>
            <person name="Li Y."/>
            <person name="Burt D.W."/>
            <person name="Chen H."/>
            <person name="Zhang Y."/>
            <person name="Qian W."/>
            <person name="Kim H."/>
            <person name="Gan S."/>
            <person name="Zhao Y."/>
            <person name="Li J."/>
            <person name="Yi K."/>
            <person name="Feng H."/>
            <person name="Zhu P."/>
            <person name="Li B."/>
            <person name="Liu Q."/>
            <person name="Fairley S."/>
            <person name="Magor K.E."/>
            <person name="Du Z."/>
            <person name="Hu X."/>
            <person name="Goodman L."/>
            <person name="Tafer H."/>
            <person name="Vignal A."/>
            <person name="Lee T."/>
            <person name="Kim K.W."/>
            <person name="Sheng Z."/>
            <person name="An Y."/>
            <person name="Searle S."/>
            <person name="Herrero J."/>
            <person name="Groenen M.A."/>
            <person name="Crooijmans R.P."/>
            <person name="Faraut T."/>
            <person name="Cai Q."/>
            <person name="Webster R.G."/>
            <person name="Aldridge J.R."/>
            <person name="Warren W.C."/>
            <person name="Bartschat S."/>
            <person name="Kehr S."/>
            <person name="Marz M."/>
            <person name="Stadler P.F."/>
            <person name="Smith J."/>
            <person name="Kraus R.H."/>
            <person name="Zhao Y."/>
            <person name="Ren L."/>
            <person name="Fei J."/>
            <person name="Morisson M."/>
            <person name="Kaiser P."/>
            <person name="Griffin D.K."/>
            <person name="Rao M."/>
            <person name="Pitel F."/>
            <person name="Wang J."/>
            <person name="Li N."/>
        </authorList>
    </citation>
    <scope>NUCLEOTIDE SEQUENCE [LARGE SCALE GENOMIC DNA]</scope>
</reference>
<dbReference type="GO" id="GO:0005737">
    <property type="term" value="C:cytoplasm"/>
    <property type="evidence" value="ECO:0007669"/>
    <property type="project" value="UniProtKB-SubCell"/>
</dbReference>
<dbReference type="Proteomes" id="UP000296049">
    <property type="component" value="Unassembled WGS sequence"/>
</dbReference>
<dbReference type="InterPro" id="IPR011989">
    <property type="entry name" value="ARM-like"/>
</dbReference>
<evidence type="ECO:0000256" key="5">
    <source>
        <dbReference type="ARBA" id="ARBA00022927"/>
    </source>
</evidence>
<dbReference type="InterPro" id="IPR016024">
    <property type="entry name" value="ARM-type_fold"/>
</dbReference>
<keyword evidence="3" id="KW-0963">Cytoplasm</keyword>
<dbReference type="Pfam" id="PF13513">
    <property type="entry name" value="HEAT_EZ"/>
    <property type="match status" value="1"/>
</dbReference>
<evidence type="ECO:0000256" key="1">
    <source>
        <dbReference type="ARBA" id="ARBA00004496"/>
    </source>
</evidence>
<sequence length="140" mass="15801">MQGMIAYLPELIPHLIQCLSNKKALVCSITCWTLSRYAHWVVSQPPDTYLKPLMTELLKRILDSNKRVQEAACSAFATLEEEACTELVPYLAYILDTLVFAFSKYQHKNLLILYDAIGTLADSVGHHLNTCKPVSIPYVL</sequence>
<proteinExistence type="predicted"/>
<keyword evidence="2" id="KW-0813">Transport</keyword>
<keyword evidence="5" id="KW-0653">Protein transport</keyword>
<keyword evidence="7" id="KW-1185">Reference proteome</keyword>
<gene>
    <name evidence="6" type="ORF">Anapl_18814</name>
</gene>
<comment type="subcellular location">
    <subcellularLocation>
        <location evidence="1">Cytoplasm</location>
    </subcellularLocation>
</comment>
<dbReference type="PANTHER" id="PTHR10527">
    <property type="entry name" value="IMPORTIN BETA"/>
    <property type="match status" value="1"/>
</dbReference>
<organism evidence="6 7">
    <name type="scientific">Anas platyrhynchos</name>
    <name type="common">Mallard</name>
    <name type="synonym">Anas boschas</name>
    <dbReference type="NCBI Taxonomy" id="8839"/>
    <lineage>
        <taxon>Eukaryota</taxon>
        <taxon>Metazoa</taxon>
        <taxon>Chordata</taxon>
        <taxon>Craniata</taxon>
        <taxon>Vertebrata</taxon>
        <taxon>Euteleostomi</taxon>
        <taxon>Archelosauria</taxon>
        <taxon>Archosauria</taxon>
        <taxon>Dinosauria</taxon>
        <taxon>Saurischia</taxon>
        <taxon>Theropoda</taxon>
        <taxon>Coelurosauria</taxon>
        <taxon>Aves</taxon>
        <taxon>Neognathae</taxon>
        <taxon>Galloanserae</taxon>
        <taxon>Anseriformes</taxon>
        <taxon>Anatidae</taxon>
        <taxon>Anatinae</taxon>
        <taxon>Anas</taxon>
    </lineage>
</organism>
<evidence type="ECO:0000256" key="3">
    <source>
        <dbReference type="ARBA" id="ARBA00022490"/>
    </source>
</evidence>
<accession>R0KMJ4</accession>
<keyword evidence="4" id="KW-0677">Repeat</keyword>
<dbReference type="Gene3D" id="1.25.10.10">
    <property type="entry name" value="Leucine-rich Repeat Variant"/>
    <property type="match status" value="1"/>
</dbReference>